<dbReference type="RefSeq" id="WP_378295905.1">
    <property type="nucleotide sequence ID" value="NZ_JBHTJA010000001.1"/>
</dbReference>
<reference evidence="2" key="1">
    <citation type="journal article" date="2019" name="Int. J. Syst. Evol. Microbiol.">
        <title>The Global Catalogue of Microorganisms (GCM) 10K type strain sequencing project: providing services to taxonomists for standard genome sequencing and annotation.</title>
        <authorList>
            <consortium name="The Broad Institute Genomics Platform"/>
            <consortium name="The Broad Institute Genome Sequencing Center for Infectious Disease"/>
            <person name="Wu L."/>
            <person name="Ma J."/>
        </authorList>
    </citation>
    <scope>NUCLEOTIDE SEQUENCE [LARGE SCALE GENOMIC DNA]</scope>
    <source>
        <strain evidence="2">JCM 31202</strain>
    </source>
</reference>
<accession>A0ABW3EJ37</accession>
<dbReference type="Proteomes" id="UP001596972">
    <property type="component" value="Unassembled WGS sequence"/>
</dbReference>
<evidence type="ECO:0000313" key="1">
    <source>
        <dbReference type="EMBL" id="MFD0898996.1"/>
    </source>
</evidence>
<keyword evidence="2" id="KW-1185">Reference proteome</keyword>
<gene>
    <name evidence="1" type="ORF">ACFQ11_01130</name>
</gene>
<protein>
    <submittedName>
        <fullName evidence="1">Thermostable hemolysin</fullName>
    </submittedName>
</protein>
<evidence type="ECO:0000313" key="2">
    <source>
        <dbReference type="Proteomes" id="UP001596972"/>
    </source>
</evidence>
<comment type="caution">
    <text evidence="1">The sequence shown here is derived from an EMBL/GenBank/DDBJ whole genome shotgun (WGS) entry which is preliminary data.</text>
</comment>
<dbReference type="Pfam" id="PF12261">
    <property type="entry name" value="T_hemolysin"/>
    <property type="match status" value="1"/>
</dbReference>
<dbReference type="EMBL" id="JBHTJA010000001">
    <property type="protein sequence ID" value="MFD0898996.1"/>
    <property type="molecule type" value="Genomic_DNA"/>
</dbReference>
<organism evidence="1 2">
    <name type="scientific">Actinomadura sediminis</name>
    <dbReference type="NCBI Taxonomy" id="1038904"/>
    <lineage>
        <taxon>Bacteria</taxon>
        <taxon>Bacillati</taxon>
        <taxon>Actinomycetota</taxon>
        <taxon>Actinomycetes</taxon>
        <taxon>Streptosporangiales</taxon>
        <taxon>Thermomonosporaceae</taxon>
        <taxon>Actinomadura</taxon>
    </lineage>
</organism>
<name>A0ABW3EJ37_9ACTN</name>
<sequence>MRISVAEYMTGAWPAAAALVRDVYAEQYGADVSPSPDAFIVARPDADDPGGDGPDTVLACAGLTFGGDRPLFSEAYLDRGIEEEIGRRLGADADRRGVVEVGGLATRRPLIGREVVRATPIIAWCLGMQYILCTATRPLIRSLDRLGIGFVPFAVADPARLGGPEVRERWGTYYDREPQVGVIPLNALHRLFADTTGRYLFSDMQVSLIERRVAGHANP</sequence>
<dbReference type="InterPro" id="IPR022050">
    <property type="entry name" value="T_hemolysin"/>
</dbReference>
<proteinExistence type="predicted"/>